<dbReference type="WBParaSite" id="Csp11.Scaffold629.g11074.t1">
    <property type="protein sequence ID" value="Csp11.Scaffold629.g11074.t1"/>
    <property type="gene ID" value="Csp11.Scaffold629.g11074"/>
</dbReference>
<evidence type="ECO:0000313" key="2">
    <source>
        <dbReference type="WBParaSite" id="Csp11.Scaffold629.g11074.t1"/>
    </source>
</evidence>
<keyword evidence="1" id="KW-1185">Reference proteome</keyword>
<organism evidence="1 2">
    <name type="scientific">Caenorhabditis tropicalis</name>
    <dbReference type="NCBI Taxonomy" id="1561998"/>
    <lineage>
        <taxon>Eukaryota</taxon>
        <taxon>Metazoa</taxon>
        <taxon>Ecdysozoa</taxon>
        <taxon>Nematoda</taxon>
        <taxon>Chromadorea</taxon>
        <taxon>Rhabditida</taxon>
        <taxon>Rhabditina</taxon>
        <taxon>Rhabditomorpha</taxon>
        <taxon>Rhabditoidea</taxon>
        <taxon>Rhabditidae</taxon>
        <taxon>Peloderinae</taxon>
        <taxon>Caenorhabditis</taxon>
    </lineage>
</organism>
<reference evidence="2" key="1">
    <citation type="submission" date="2016-11" db="UniProtKB">
        <authorList>
            <consortium name="WormBaseParasite"/>
        </authorList>
    </citation>
    <scope>IDENTIFICATION</scope>
</reference>
<accession>A0A1I7TRL1</accession>
<name>A0A1I7TRL1_9PELO</name>
<dbReference type="AlphaFoldDB" id="A0A1I7TRL1"/>
<evidence type="ECO:0000313" key="1">
    <source>
        <dbReference type="Proteomes" id="UP000095282"/>
    </source>
</evidence>
<protein>
    <submittedName>
        <fullName evidence="2">DUF3108 domain-containing protein</fullName>
    </submittedName>
</protein>
<dbReference type="Proteomes" id="UP000095282">
    <property type="component" value="Unplaced"/>
</dbReference>
<sequence>MAANRTVHVFDVPAQTSWYRFKFEQVGRTKKLYLDGVEREMALRQTNVINIEKVWEGRRKIVGTVVLTLIPDGINSVCPSMTVSTLGFPLSEIQRVHRRNYATWEIALNGNNTKIIYDKNAKQVHWRTRVFRMSDAIRITGLVSIEFEIEGHSFNMTSERIGVVEVCDLHMDQVRIPHFDPLNELVPNDEERV</sequence>
<proteinExistence type="predicted"/>